<evidence type="ECO:0000313" key="1">
    <source>
        <dbReference type="EMBL" id="MFD1321655.1"/>
    </source>
</evidence>
<proteinExistence type="predicted"/>
<gene>
    <name evidence="1" type="ORF">ACFQ4H_11210</name>
</gene>
<dbReference type="Proteomes" id="UP001597260">
    <property type="component" value="Unassembled WGS sequence"/>
</dbReference>
<protein>
    <submittedName>
        <fullName evidence="1">Uncharacterized protein</fullName>
    </submittedName>
</protein>
<dbReference type="EMBL" id="JBHTMP010000013">
    <property type="protein sequence ID" value="MFD1321655.1"/>
    <property type="molecule type" value="Genomic_DNA"/>
</dbReference>
<accession>A0ABW3YC63</accession>
<evidence type="ECO:0000313" key="2">
    <source>
        <dbReference type="Proteomes" id="UP001597260"/>
    </source>
</evidence>
<sequence length="46" mass="4450">MATHGAGGEPVRLGWRGRLAAGLTGAGGGMGINVLSNDLKYPGVGG</sequence>
<keyword evidence="2" id="KW-1185">Reference proteome</keyword>
<dbReference type="RefSeq" id="WP_377569855.1">
    <property type="nucleotide sequence ID" value="NZ_JBHTMP010000013.1"/>
</dbReference>
<name>A0ABW3YC63_9ACTN</name>
<reference evidence="2" key="1">
    <citation type="journal article" date="2019" name="Int. J. Syst. Evol. Microbiol.">
        <title>The Global Catalogue of Microorganisms (GCM) 10K type strain sequencing project: providing services to taxonomists for standard genome sequencing and annotation.</title>
        <authorList>
            <consortium name="The Broad Institute Genomics Platform"/>
            <consortium name="The Broad Institute Genome Sequencing Center for Infectious Disease"/>
            <person name="Wu L."/>
            <person name="Ma J."/>
        </authorList>
    </citation>
    <scope>NUCLEOTIDE SEQUENCE [LARGE SCALE GENOMIC DNA]</scope>
    <source>
        <strain evidence="2">JCM 31037</strain>
    </source>
</reference>
<comment type="caution">
    <text evidence="1">The sequence shown here is derived from an EMBL/GenBank/DDBJ whole genome shotgun (WGS) entry which is preliminary data.</text>
</comment>
<organism evidence="1 2">
    <name type="scientific">Micromonospora sonneratiae</name>
    <dbReference type="NCBI Taxonomy" id="1184706"/>
    <lineage>
        <taxon>Bacteria</taxon>
        <taxon>Bacillati</taxon>
        <taxon>Actinomycetota</taxon>
        <taxon>Actinomycetes</taxon>
        <taxon>Micromonosporales</taxon>
        <taxon>Micromonosporaceae</taxon>
        <taxon>Micromonospora</taxon>
    </lineage>
</organism>